<dbReference type="InterPro" id="IPR031127">
    <property type="entry name" value="E3_UB_ligase_RBR"/>
</dbReference>
<dbReference type="PROSITE" id="PS50089">
    <property type="entry name" value="ZF_RING_2"/>
    <property type="match status" value="1"/>
</dbReference>
<evidence type="ECO:0000256" key="14">
    <source>
        <dbReference type="PROSITE-ProRule" id="PRU00175"/>
    </source>
</evidence>
<dbReference type="GO" id="GO:0005737">
    <property type="term" value="C:cytoplasm"/>
    <property type="evidence" value="ECO:0007669"/>
    <property type="project" value="UniProtKB-ARBA"/>
</dbReference>
<dbReference type="AlphaFoldDB" id="A0A151Z3D1"/>
<organism evidence="18 19">
    <name type="scientific">Tieghemostelium lacteum</name>
    <name type="common">Slime mold</name>
    <name type="synonym">Dictyostelium lacteum</name>
    <dbReference type="NCBI Taxonomy" id="361077"/>
    <lineage>
        <taxon>Eukaryota</taxon>
        <taxon>Amoebozoa</taxon>
        <taxon>Evosea</taxon>
        <taxon>Eumycetozoa</taxon>
        <taxon>Dictyostelia</taxon>
        <taxon>Dictyosteliales</taxon>
        <taxon>Raperosteliaceae</taxon>
        <taxon>Tieghemostelium</taxon>
    </lineage>
</organism>
<dbReference type="Gene3D" id="3.30.40.10">
    <property type="entry name" value="Zinc/RING finger domain, C3HC4 (zinc finger)"/>
    <property type="match status" value="1"/>
</dbReference>
<dbReference type="InterPro" id="IPR002867">
    <property type="entry name" value="IBR_dom"/>
</dbReference>
<sequence length="1058" mass="121998">MSNIKKNADEPPLYISIELPDNRKRVTVKYVTDDDSNVENETFILITNTSTFSGFLSTIIERFKLNQSIKPKLRVKTTDGRRITDLQMVYNYQVLYVAVSSLTTSMEYNEELLEKLKDGKVPVEKENTPPDQLDLFTNAQDNTNEFQIDIKKLKGIYKHLVVVGECYPYRCKVLISKMDRTEYVILYLEEPTSTVYGSGAFTQYRLEGENKHLIKQISDNVNARSRESEFLDIVDLTDTVYREYSKFSRILPTLELNEKSRLIFPSQIIFQTTTTVNQYVNENYQKIQYISKHLMVPTSVAKDLLFKSKWQIPNALYTHKHKYHPVPCHKNNDIFLFKFKGLSIKEPGQTEVCSICYCDYDIKLEMIELICGHRFCSDCLKQYASTSIGDGNGNSSGICCPSIGCENKLLDEVTIESLLNEKPFTKSLNNFYNDLVFTSGARWCTSPNCERLIPPLSKTKNFAPFVICECRKYHCLYCNKSDFHWPLPCAGNETSEDELMSISWIARFTTPCPFCKNPVEKSTGCNHMTCMACKNEFCYNCGAKYNGHTCSSMTPQRKIDNFIGKYLNNSPAAAAYLKMNHKLFYDDFVSLLYNNLILALFANDYGKVKGTIETLIQAITSICSRNSKHNVPDSITIKLAQHNIIALISDCANRNQRVFSPSTYVQIVIDKSRSLVANICLNGSQKVIGKEFVFTQFFQFKQEICKNLKKNANVDADPTKIKIYTQQGCEIKSSQEILYGEDIYVCLDKSEKFLEPLEYEEPPSKEIEEQIKLTFGEKVVAFNVLDTKKKRNSKVESLKKKQQQKQEIINQLQVVQNTVVSPDIDQDVTATLATSDHESDENSTDDEIDLLASLTPEEREKKEKEIRELIVEFEKDESKQVDMYNRVLDVYKDEPALNFEQVYQICHNCSTLDECFIAMSDYFDEKNHFKNYSTSEKEIIVKDKIQNLFPDLSTTIIYRAINENNCDLELSTSWLLSKYGTLINQFANMTLHSQKPKSNNNNNNSNQKDKDLPKRNIEVSYGSEYLDDENYEDEYEYDDYDEIVDNIKLHPSAHTHWW</sequence>
<comment type="caution">
    <text evidence="18">The sequence shown here is derived from an EMBL/GenBank/DDBJ whole genome shotgun (WGS) entry which is preliminary data.</text>
</comment>
<evidence type="ECO:0000256" key="11">
    <source>
        <dbReference type="ARBA" id="ARBA00022833"/>
    </source>
</evidence>
<dbReference type="Pfam" id="PF01485">
    <property type="entry name" value="IBR"/>
    <property type="match status" value="1"/>
</dbReference>
<dbReference type="PROSITE" id="PS51873">
    <property type="entry name" value="TRIAD"/>
    <property type="match status" value="1"/>
</dbReference>
<dbReference type="CDD" id="cd20335">
    <property type="entry name" value="BRcat_RBR"/>
    <property type="match status" value="1"/>
</dbReference>
<evidence type="ECO:0000256" key="8">
    <source>
        <dbReference type="ARBA" id="ARBA00022737"/>
    </source>
</evidence>
<evidence type="ECO:0000256" key="1">
    <source>
        <dbReference type="ARBA" id="ARBA00001798"/>
    </source>
</evidence>
<keyword evidence="9 14" id="KW-0863">Zinc-finger</keyword>
<keyword evidence="6" id="KW-0812">Transmembrane</keyword>
<evidence type="ECO:0000256" key="12">
    <source>
        <dbReference type="ARBA" id="ARBA00022989"/>
    </source>
</evidence>
<dbReference type="GO" id="GO:0031090">
    <property type="term" value="C:organelle membrane"/>
    <property type="evidence" value="ECO:0007669"/>
    <property type="project" value="UniProtKB-ARBA"/>
</dbReference>
<dbReference type="EMBL" id="LODT01000051">
    <property type="protein sequence ID" value="KYQ88427.1"/>
    <property type="molecule type" value="Genomic_DNA"/>
</dbReference>
<comment type="pathway">
    <text evidence="3">Protein modification; protein ubiquitination.</text>
</comment>
<dbReference type="InParanoid" id="A0A151Z3D1"/>
<dbReference type="PROSITE" id="PS00518">
    <property type="entry name" value="ZF_RING_1"/>
    <property type="match status" value="1"/>
</dbReference>
<dbReference type="CDD" id="cd20336">
    <property type="entry name" value="Rcat_RBR"/>
    <property type="match status" value="1"/>
</dbReference>
<dbReference type="Gene3D" id="1.20.120.1750">
    <property type="match status" value="1"/>
</dbReference>
<keyword evidence="19" id="KW-1185">Reference proteome</keyword>
<dbReference type="InterPro" id="IPR044066">
    <property type="entry name" value="TRIAD_supradom"/>
</dbReference>
<evidence type="ECO:0000256" key="6">
    <source>
        <dbReference type="ARBA" id="ARBA00022692"/>
    </source>
</evidence>
<feature type="region of interest" description="Disordered" evidence="15">
    <location>
        <begin position="993"/>
        <end position="1014"/>
    </location>
</feature>
<evidence type="ECO:0000256" key="9">
    <source>
        <dbReference type="ARBA" id="ARBA00022771"/>
    </source>
</evidence>
<evidence type="ECO:0000256" key="5">
    <source>
        <dbReference type="ARBA" id="ARBA00022679"/>
    </source>
</evidence>
<evidence type="ECO:0000256" key="2">
    <source>
        <dbReference type="ARBA" id="ARBA00004167"/>
    </source>
</evidence>
<evidence type="ECO:0000256" key="10">
    <source>
        <dbReference type="ARBA" id="ARBA00022786"/>
    </source>
</evidence>
<dbReference type="GO" id="GO:0016567">
    <property type="term" value="P:protein ubiquitination"/>
    <property type="evidence" value="ECO:0007669"/>
    <property type="project" value="InterPro"/>
</dbReference>
<evidence type="ECO:0000256" key="4">
    <source>
        <dbReference type="ARBA" id="ARBA00012251"/>
    </source>
</evidence>
<keyword evidence="7" id="KW-0479">Metal-binding</keyword>
<dbReference type="FunFam" id="3.30.40.10:FF:000051">
    <property type="entry name" value="RBR-type E3 ubiquitin transferase"/>
    <property type="match status" value="1"/>
</dbReference>
<dbReference type="Pfam" id="PF22191">
    <property type="entry name" value="IBR_1"/>
    <property type="match status" value="1"/>
</dbReference>
<keyword evidence="11" id="KW-0862">Zinc</keyword>
<evidence type="ECO:0000259" key="16">
    <source>
        <dbReference type="PROSITE" id="PS50089"/>
    </source>
</evidence>
<dbReference type="InterPro" id="IPR001841">
    <property type="entry name" value="Znf_RING"/>
</dbReference>
<keyword evidence="8" id="KW-0677">Repeat</keyword>
<evidence type="ECO:0000256" key="15">
    <source>
        <dbReference type="SAM" id="MobiDB-lite"/>
    </source>
</evidence>
<feature type="domain" description="RING-type" evidence="16">
    <location>
        <begin position="353"/>
        <end position="401"/>
    </location>
</feature>
<dbReference type="STRING" id="361077.A0A151Z3D1"/>
<gene>
    <name evidence="18" type="ORF">DLAC_11131</name>
</gene>
<dbReference type="OMA" id="CLNKCID"/>
<feature type="domain" description="RING-type" evidence="17">
    <location>
        <begin position="349"/>
        <end position="559"/>
    </location>
</feature>
<dbReference type="InterPro" id="IPR013083">
    <property type="entry name" value="Znf_RING/FYVE/PHD"/>
</dbReference>
<accession>A0A151Z3D1</accession>
<dbReference type="SUPFAM" id="SSF57850">
    <property type="entry name" value="RING/U-box"/>
    <property type="match status" value="2"/>
</dbReference>
<evidence type="ECO:0000256" key="7">
    <source>
        <dbReference type="ARBA" id="ARBA00022723"/>
    </source>
</evidence>
<dbReference type="Proteomes" id="UP000076078">
    <property type="component" value="Unassembled WGS sequence"/>
</dbReference>
<proteinExistence type="predicted"/>
<comment type="catalytic activity">
    <reaction evidence="1">
        <text>[E2 ubiquitin-conjugating enzyme]-S-ubiquitinyl-L-cysteine + [acceptor protein]-L-lysine = [E2 ubiquitin-conjugating enzyme]-L-cysteine + [acceptor protein]-N(6)-ubiquitinyl-L-lysine.</text>
        <dbReference type="EC" id="2.3.2.31"/>
    </reaction>
</comment>
<comment type="subcellular location">
    <subcellularLocation>
        <location evidence="2">Membrane</location>
        <topology evidence="2">Single-pass membrane protein</topology>
    </subcellularLocation>
</comment>
<evidence type="ECO:0000313" key="19">
    <source>
        <dbReference type="Proteomes" id="UP000076078"/>
    </source>
</evidence>
<evidence type="ECO:0000256" key="3">
    <source>
        <dbReference type="ARBA" id="ARBA00004906"/>
    </source>
</evidence>
<name>A0A151Z3D1_TIELA</name>
<reference evidence="18 19" key="1">
    <citation type="submission" date="2015-12" db="EMBL/GenBank/DDBJ databases">
        <title>Dictyostelia acquired genes for synthesis and detection of signals that induce cell-type specialization by lateral gene transfer from prokaryotes.</title>
        <authorList>
            <person name="Gloeckner G."/>
            <person name="Schaap P."/>
        </authorList>
    </citation>
    <scope>NUCLEOTIDE SEQUENCE [LARGE SCALE GENOMIC DNA]</scope>
    <source>
        <strain evidence="18 19">TK</strain>
    </source>
</reference>
<evidence type="ECO:0000313" key="18">
    <source>
        <dbReference type="EMBL" id="KYQ88427.1"/>
    </source>
</evidence>
<dbReference type="InterPro" id="IPR017907">
    <property type="entry name" value="Znf_RING_CS"/>
</dbReference>
<keyword evidence="10" id="KW-0833">Ubl conjugation pathway</keyword>
<dbReference type="FunCoup" id="A0A151Z3D1">
    <property type="interactions" value="520"/>
</dbReference>
<protein>
    <recommendedName>
        <fullName evidence="4">RBR-type E3 ubiquitin transferase</fullName>
        <ecNumber evidence="4">2.3.2.31</ecNumber>
    </recommendedName>
</protein>
<evidence type="ECO:0000256" key="13">
    <source>
        <dbReference type="ARBA" id="ARBA00023136"/>
    </source>
</evidence>
<keyword evidence="5" id="KW-0808">Transferase</keyword>
<dbReference type="GO" id="GO:0061630">
    <property type="term" value="F:ubiquitin protein ligase activity"/>
    <property type="evidence" value="ECO:0007669"/>
    <property type="project" value="UniProtKB-EC"/>
</dbReference>
<keyword evidence="12" id="KW-1133">Transmembrane helix</keyword>
<keyword evidence="13" id="KW-0472">Membrane</keyword>
<dbReference type="GO" id="GO:0008270">
    <property type="term" value="F:zinc ion binding"/>
    <property type="evidence" value="ECO:0007669"/>
    <property type="project" value="UniProtKB-KW"/>
</dbReference>
<evidence type="ECO:0000259" key="17">
    <source>
        <dbReference type="PROSITE" id="PS51873"/>
    </source>
</evidence>
<dbReference type="PANTHER" id="PTHR11685">
    <property type="entry name" value="RBR FAMILY RING FINGER AND IBR DOMAIN-CONTAINING"/>
    <property type="match status" value="1"/>
</dbReference>
<dbReference type="OrthoDB" id="20451at2759"/>
<dbReference type="SMART" id="SM00184">
    <property type="entry name" value="RING"/>
    <property type="match status" value="2"/>
</dbReference>
<dbReference type="EC" id="2.3.2.31" evidence="4"/>